<evidence type="ECO:0000259" key="5">
    <source>
        <dbReference type="PROSITE" id="PS50865"/>
    </source>
</evidence>
<proteinExistence type="predicted"/>
<evidence type="ECO:0000313" key="6">
    <source>
        <dbReference type="EMBL" id="KAJ3707723.1"/>
    </source>
</evidence>
<dbReference type="GO" id="GO:0008270">
    <property type="term" value="F:zinc ion binding"/>
    <property type="evidence" value="ECO:0007669"/>
    <property type="project" value="UniProtKB-KW"/>
</dbReference>
<organism evidence="6 7">
    <name type="scientific">Rhynchospora tenuis</name>
    <dbReference type="NCBI Taxonomy" id="198213"/>
    <lineage>
        <taxon>Eukaryota</taxon>
        <taxon>Viridiplantae</taxon>
        <taxon>Streptophyta</taxon>
        <taxon>Embryophyta</taxon>
        <taxon>Tracheophyta</taxon>
        <taxon>Spermatophyta</taxon>
        <taxon>Magnoliopsida</taxon>
        <taxon>Liliopsida</taxon>
        <taxon>Poales</taxon>
        <taxon>Cyperaceae</taxon>
        <taxon>Cyperoideae</taxon>
        <taxon>Rhynchosporeae</taxon>
        <taxon>Rhynchospora</taxon>
    </lineage>
</organism>
<sequence>MECAAKGIVSTPCEPGPPTRRCGMCGAVSYCSPSHQKLHWGYHKEECGRFQEQMRKAPLLSDFPFTFSDQLSLQENCAFLESMGLHLRGMWKYECSCRFKLPSFDQSSDSWCLPSLLCPCTDPETDLKNSIKSWKEYYDWRCLPLHSPVSVLLHWPLTVYHSIQLCLSRTPLSEAGNKLNIHYLGPEREISQILVFSELRALLPGVSIHIEFVGPAVPLSRDGETRNFNKYAHCSEADCSCKSSYDNSSQNSSSLKGTLTLKLRKGLYHEVYSDITRDTKPNIIVAPNAGIAAYPTWLPTLEIIKRMGVPAVFTDYCEEAAYLASHCIGSILGRAPEPIQVNPFRQPVPVEETALNLPCYSNCFIFGSQTC</sequence>
<name>A0AAD6A1F7_9POAL</name>
<protein>
    <recommendedName>
        <fullName evidence="5">MYND-type domain-containing protein</fullName>
    </recommendedName>
</protein>
<dbReference type="AlphaFoldDB" id="A0AAD6A1F7"/>
<dbReference type="Proteomes" id="UP001210211">
    <property type="component" value="Unassembled WGS sequence"/>
</dbReference>
<dbReference type="Pfam" id="PF20179">
    <property type="entry name" value="MSS51_C"/>
    <property type="match status" value="1"/>
</dbReference>
<dbReference type="EMBL" id="JAMRDG010000001">
    <property type="protein sequence ID" value="KAJ3707723.1"/>
    <property type="molecule type" value="Genomic_DNA"/>
</dbReference>
<dbReference type="InterPro" id="IPR046824">
    <property type="entry name" value="Mss51-like_C"/>
</dbReference>
<dbReference type="Gene3D" id="6.10.140.2220">
    <property type="match status" value="1"/>
</dbReference>
<evidence type="ECO:0000313" key="7">
    <source>
        <dbReference type="Proteomes" id="UP001210211"/>
    </source>
</evidence>
<comment type="caution">
    <text evidence="6">The sequence shown here is derived from an EMBL/GenBank/DDBJ whole genome shotgun (WGS) entry which is preliminary data.</text>
</comment>
<keyword evidence="3" id="KW-0862">Zinc</keyword>
<evidence type="ECO:0000256" key="1">
    <source>
        <dbReference type="ARBA" id="ARBA00022723"/>
    </source>
</evidence>
<evidence type="ECO:0000256" key="2">
    <source>
        <dbReference type="ARBA" id="ARBA00022771"/>
    </source>
</evidence>
<dbReference type="SUPFAM" id="SSF144232">
    <property type="entry name" value="HIT/MYND zinc finger-like"/>
    <property type="match status" value="1"/>
</dbReference>
<dbReference type="PANTHER" id="PTHR47570:SF1">
    <property type="entry name" value="ZINC ION BINDING PROTEIN"/>
    <property type="match status" value="1"/>
</dbReference>
<dbReference type="PANTHER" id="PTHR47570">
    <property type="entry name" value="ZINC ION BINDING PROTEIN"/>
    <property type="match status" value="1"/>
</dbReference>
<accession>A0AAD6A1F7</accession>
<keyword evidence="1" id="KW-0479">Metal-binding</keyword>
<dbReference type="Pfam" id="PF01753">
    <property type="entry name" value="zf-MYND"/>
    <property type="match status" value="1"/>
</dbReference>
<dbReference type="InterPro" id="IPR002893">
    <property type="entry name" value="Znf_MYND"/>
</dbReference>
<gene>
    <name evidence="6" type="ORF">LUZ61_011428</name>
</gene>
<evidence type="ECO:0000256" key="3">
    <source>
        <dbReference type="ARBA" id="ARBA00022833"/>
    </source>
</evidence>
<evidence type="ECO:0000256" key="4">
    <source>
        <dbReference type="PROSITE-ProRule" id="PRU00134"/>
    </source>
</evidence>
<keyword evidence="2 4" id="KW-0863">Zinc-finger</keyword>
<feature type="domain" description="MYND-type" evidence="5">
    <location>
        <begin position="10"/>
        <end position="47"/>
    </location>
</feature>
<reference evidence="6 7" key="1">
    <citation type="journal article" date="2022" name="Cell">
        <title>Repeat-based holocentromeres influence genome architecture and karyotype evolution.</title>
        <authorList>
            <person name="Hofstatter P.G."/>
            <person name="Thangavel G."/>
            <person name="Lux T."/>
            <person name="Neumann P."/>
            <person name="Vondrak T."/>
            <person name="Novak P."/>
            <person name="Zhang M."/>
            <person name="Costa L."/>
            <person name="Castellani M."/>
            <person name="Scott A."/>
            <person name="Toegelov H."/>
            <person name="Fuchs J."/>
            <person name="Mata-Sucre Y."/>
            <person name="Dias Y."/>
            <person name="Vanzela A.L.L."/>
            <person name="Huettel B."/>
            <person name="Almeida C.C.S."/>
            <person name="Simkova H."/>
            <person name="Souza G."/>
            <person name="Pedrosa-Harand A."/>
            <person name="Macas J."/>
            <person name="Mayer K.F.X."/>
            <person name="Houben A."/>
            <person name="Marques A."/>
        </authorList>
    </citation>
    <scope>NUCLEOTIDE SEQUENCE [LARGE SCALE GENOMIC DNA]</scope>
    <source>
        <strain evidence="6">RhyTen1mFocal</strain>
    </source>
</reference>
<keyword evidence="7" id="KW-1185">Reference proteome</keyword>
<dbReference type="PROSITE" id="PS50865">
    <property type="entry name" value="ZF_MYND_2"/>
    <property type="match status" value="1"/>
</dbReference>